<evidence type="ECO:0000256" key="5">
    <source>
        <dbReference type="ARBA" id="ARBA00023193"/>
    </source>
</evidence>
<keyword evidence="1" id="KW-0808">Transferase</keyword>
<keyword evidence="3" id="KW-0418">Kinase</keyword>
<dbReference type="GO" id="GO:0004672">
    <property type="term" value="F:protein kinase activity"/>
    <property type="evidence" value="ECO:0007669"/>
    <property type="project" value="InterPro"/>
</dbReference>
<evidence type="ECO:0000256" key="4">
    <source>
        <dbReference type="ARBA" id="ARBA00022840"/>
    </source>
</evidence>
<name>A0A8S1JMV7_PARPR</name>
<evidence type="ECO:0000313" key="9">
    <source>
        <dbReference type="Proteomes" id="UP000688137"/>
    </source>
</evidence>
<dbReference type="Pfam" id="PF00069">
    <property type="entry name" value="Pkinase"/>
    <property type="match status" value="1"/>
</dbReference>
<evidence type="ECO:0000313" key="8">
    <source>
        <dbReference type="EMBL" id="CAD8043514.1"/>
    </source>
</evidence>
<dbReference type="AlphaFoldDB" id="A0A8S1JMV7"/>
<protein>
    <recommendedName>
        <fullName evidence="7">Protein kinase domain-containing protein</fullName>
    </recommendedName>
</protein>
<dbReference type="GO" id="GO:0005737">
    <property type="term" value="C:cytoplasm"/>
    <property type="evidence" value="ECO:0007669"/>
    <property type="project" value="TreeGrafter"/>
</dbReference>
<feature type="coiled-coil region" evidence="6">
    <location>
        <begin position="309"/>
        <end position="343"/>
    </location>
</feature>
<feature type="domain" description="Protein kinase" evidence="7">
    <location>
        <begin position="104"/>
        <end position="312"/>
    </location>
</feature>
<dbReference type="InterPro" id="IPR000719">
    <property type="entry name" value="Prot_kinase_dom"/>
</dbReference>
<evidence type="ECO:0000256" key="1">
    <source>
        <dbReference type="ARBA" id="ARBA00022679"/>
    </source>
</evidence>
<gene>
    <name evidence="8" type="ORF">PPRIM_AZ9-3.1.T0050167</name>
</gene>
<dbReference type="EMBL" id="CAJJDM010000002">
    <property type="protein sequence ID" value="CAD8043514.1"/>
    <property type="molecule type" value="Genomic_DNA"/>
</dbReference>
<sequence length="344" mass="40258">MFSPPKVHPFEENYIQKVLMDIERSPLLQYEIPQDLQLFKSQSLLCDDDQQSPFQGARNLPLQRFNSEVFHDFSGCQQQIIGDNNKFLKSRQFRADLSKFTGDFEVIHQIGRGSKGVVYKVLSKVDGLYYAAKKVPLDDNIQTLTLDGQVQFNCCYQHQGFLYIIMEHCEYSLKQRLMQRVYESEIRQIIVDVCEALQNFPQPHLHIHGGNVLLSKQMKYKLSDYGYSNNTIHQAPEKIKSKLSDIYSLGILLMELMLEKELNQISSLILQKFDNLSYYSVSLKQQIKKMVSIIPDHRPDIQQLINFAKVHLDQELNLLQEQNAELQKQIDEIKQKRRRRIQSE</sequence>
<keyword evidence="5" id="KW-0652">Protein synthesis inhibitor</keyword>
<dbReference type="InterPro" id="IPR050339">
    <property type="entry name" value="CC_SR_Kinase"/>
</dbReference>
<dbReference type="PROSITE" id="PS50011">
    <property type="entry name" value="PROTEIN_KINASE_DOM"/>
    <property type="match status" value="1"/>
</dbReference>
<dbReference type="PANTHER" id="PTHR11042">
    <property type="entry name" value="EUKARYOTIC TRANSLATION INITIATION FACTOR 2-ALPHA KINASE EIF2-ALPHA KINASE -RELATED"/>
    <property type="match status" value="1"/>
</dbReference>
<evidence type="ECO:0000256" key="6">
    <source>
        <dbReference type="SAM" id="Coils"/>
    </source>
</evidence>
<dbReference type="GO" id="GO:0005524">
    <property type="term" value="F:ATP binding"/>
    <property type="evidence" value="ECO:0007669"/>
    <property type="project" value="UniProtKB-KW"/>
</dbReference>
<reference evidence="8" key="1">
    <citation type="submission" date="2021-01" db="EMBL/GenBank/DDBJ databases">
        <authorList>
            <consortium name="Genoscope - CEA"/>
            <person name="William W."/>
        </authorList>
    </citation>
    <scope>NUCLEOTIDE SEQUENCE</scope>
</reference>
<dbReference type="GO" id="GO:0017148">
    <property type="term" value="P:negative regulation of translation"/>
    <property type="evidence" value="ECO:0007669"/>
    <property type="project" value="UniProtKB-KW"/>
</dbReference>
<dbReference type="OMA" id="KMVSIIP"/>
<keyword evidence="9" id="KW-1185">Reference proteome</keyword>
<proteinExistence type="predicted"/>
<dbReference type="Proteomes" id="UP000688137">
    <property type="component" value="Unassembled WGS sequence"/>
</dbReference>
<evidence type="ECO:0000259" key="7">
    <source>
        <dbReference type="PROSITE" id="PS50011"/>
    </source>
</evidence>
<dbReference type="GO" id="GO:0005634">
    <property type="term" value="C:nucleus"/>
    <property type="evidence" value="ECO:0007669"/>
    <property type="project" value="TreeGrafter"/>
</dbReference>
<evidence type="ECO:0000256" key="3">
    <source>
        <dbReference type="ARBA" id="ARBA00022777"/>
    </source>
</evidence>
<organism evidence="8 9">
    <name type="scientific">Paramecium primaurelia</name>
    <dbReference type="NCBI Taxonomy" id="5886"/>
    <lineage>
        <taxon>Eukaryota</taxon>
        <taxon>Sar</taxon>
        <taxon>Alveolata</taxon>
        <taxon>Ciliophora</taxon>
        <taxon>Intramacronucleata</taxon>
        <taxon>Oligohymenophorea</taxon>
        <taxon>Peniculida</taxon>
        <taxon>Parameciidae</taxon>
        <taxon>Paramecium</taxon>
    </lineage>
</organism>
<keyword evidence="6" id="KW-0175">Coiled coil</keyword>
<keyword evidence="2" id="KW-0547">Nucleotide-binding</keyword>
<evidence type="ECO:0000256" key="2">
    <source>
        <dbReference type="ARBA" id="ARBA00022741"/>
    </source>
</evidence>
<accession>A0A8S1JMV7</accession>
<comment type="caution">
    <text evidence="8">The sequence shown here is derived from an EMBL/GenBank/DDBJ whole genome shotgun (WGS) entry which is preliminary data.</text>
</comment>
<keyword evidence="4" id="KW-0067">ATP-binding</keyword>